<accession>A0ABD5SG54</accession>
<name>A0ABD5SG54_9EURY</name>
<evidence type="ECO:0000313" key="5">
    <source>
        <dbReference type="Proteomes" id="UP001596383"/>
    </source>
</evidence>
<keyword evidence="5" id="KW-1185">Reference proteome</keyword>
<dbReference type="RefSeq" id="WP_273737314.1">
    <property type="nucleotide sequence ID" value="NZ_JAQIVI010000061.1"/>
</dbReference>
<proteinExistence type="predicted"/>
<feature type="domain" description="Leucine-binding protein" evidence="3">
    <location>
        <begin position="11"/>
        <end position="338"/>
    </location>
</feature>
<gene>
    <name evidence="4" type="ORF">ACFQE6_03990</name>
</gene>
<dbReference type="InterPro" id="IPR028081">
    <property type="entry name" value="Leu-bd"/>
</dbReference>
<evidence type="ECO:0000259" key="3">
    <source>
        <dbReference type="Pfam" id="PF13458"/>
    </source>
</evidence>
<dbReference type="SUPFAM" id="SSF53822">
    <property type="entry name" value="Periplasmic binding protein-like I"/>
    <property type="match status" value="1"/>
</dbReference>
<dbReference type="Pfam" id="PF13458">
    <property type="entry name" value="Peripla_BP_6"/>
    <property type="match status" value="1"/>
</dbReference>
<reference evidence="4 5" key="1">
    <citation type="journal article" date="2019" name="Int. J. Syst. Evol. Microbiol.">
        <title>The Global Catalogue of Microorganisms (GCM) 10K type strain sequencing project: providing services to taxonomists for standard genome sequencing and annotation.</title>
        <authorList>
            <consortium name="The Broad Institute Genomics Platform"/>
            <consortium name="The Broad Institute Genome Sequencing Center for Infectious Disease"/>
            <person name="Wu L."/>
            <person name="Ma J."/>
        </authorList>
    </citation>
    <scope>NUCLEOTIDE SEQUENCE [LARGE SCALE GENOMIC DNA]</scope>
    <source>
        <strain evidence="4 5">LMG 29247</strain>
    </source>
</reference>
<dbReference type="InterPro" id="IPR051010">
    <property type="entry name" value="BCAA_transport"/>
</dbReference>
<feature type="region of interest" description="Disordered" evidence="2">
    <location>
        <begin position="360"/>
        <end position="381"/>
    </location>
</feature>
<sequence length="381" mass="41968">MGSDESSADLTIATTIPQEGAFSSMAEEMEQGYELGVAHIEETLDREVELLVENDQSDPSVVIENLRKMASDADVIWGSFSSELVTAGSSVAEDEGIPFVAAYFAQEAPHRNENYEWTYAAFPKSRDVARSTQGLLETIPEGDRPTNVGIWEPNSDWGEEQSDSWEETLGDAGYDIVLREQYEYGASDFSTMISQSDNQNVEVLLSVPTPPDGITMIEQMEERNFSPALTKFVRAADPQDWWNALDESGEYVCMCPGWVPGMTGNGNEEMWNAYVDEYGLEEGQFIRTAVGGGYNVAQVTAQAIDAAGSTDPSDVQGSLQSETFETVIGSFSFEENGLPTEGELTAPTGQWLDGNQYTIYPETDDDRASDLQYPIPSWNER</sequence>
<dbReference type="Proteomes" id="UP001596383">
    <property type="component" value="Unassembled WGS sequence"/>
</dbReference>
<protein>
    <submittedName>
        <fullName evidence="4">ABC transporter substrate-binding protein</fullName>
    </submittedName>
</protein>
<dbReference type="InterPro" id="IPR028082">
    <property type="entry name" value="Peripla_BP_I"/>
</dbReference>
<evidence type="ECO:0000313" key="4">
    <source>
        <dbReference type="EMBL" id="MFC6764235.1"/>
    </source>
</evidence>
<keyword evidence="1" id="KW-0732">Signal</keyword>
<evidence type="ECO:0000256" key="2">
    <source>
        <dbReference type="SAM" id="MobiDB-lite"/>
    </source>
</evidence>
<dbReference type="Gene3D" id="3.40.50.2300">
    <property type="match status" value="2"/>
</dbReference>
<dbReference type="AlphaFoldDB" id="A0ABD5SG54"/>
<dbReference type="EMBL" id="JBHSWV010000061">
    <property type="protein sequence ID" value="MFC6764235.1"/>
    <property type="molecule type" value="Genomic_DNA"/>
</dbReference>
<comment type="caution">
    <text evidence="4">The sequence shown here is derived from an EMBL/GenBank/DDBJ whole genome shotgun (WGS) entry which is preliminary data.</text>
</comment>
<evidence type="ECO:0000256" key="1">
    <source>
        <dbReference type="ARBA" id="ARBA00022729"/>
    </source>
</evidence>
<dbReference type="PANTHER" id="PTHR30483">
    <property type="entry name" value="LEUCINE-SPECIFIC-BINDING PROTEIN"/>
    <property type="match status" value="1"/>
</dbReference>
<organism evidence="4 5">
    <name type="scientific">Natrinema soli</name>
    <dbReference type="NCBI Taxonomy" id="1930624"/>
    <lineage>
        <taxon>Archaea</taxon>
        <taxon>Methanobacteriati</taxon>
        <taxon>Methanobacteriota</taxon>
        <taxon>Stenosarchaea group</taxon>
        <taxon>Halobacteria</taxon>
        <taxon>Halobacteriales</taxon>
        <taxon>Natrialbaceae</taxon>
        <taxon>Natrinema</taxon>
    </lineage>
</organism>